<dbReference type="SUPFAM" id="SSF49493">
    <property type="entry name" value="HSP40/DnaJ peptide-binding domain"/>
    <property type="match status" value="2"/>
</dbReference>
<dbReference type="SMART" id="SM00271">
    <property type="entry name" value="DnaJ"/>
    <property type="match status" value="1"/>
</dbReference>
<dbReference type="Pfam" id="PF01556">
    <property type="entry name" value="DnaJ_C"/>
    <property type="match status" value="1"/>
</dbReference>
<dbReference type="RefSeq" id="XP_005772446.1">
    <property type="nucleotide sequence ID" value="XM_005772389.1"/>
</dbReference>
<dbReference type="STRING" id="2903.R1CCD6"/>
<dbReference type="EnsemblProtists" id="EOD20017">
    <property type="protein sequence ID" value="EOD20017"/>
    <property type="gene ID" value="EMIHUDRAFT_102029"/>
</dbReference>
<dbReference type="PANTHER" id="PTHR43096:SF52">
    <property type="entry name" value="DNAJ HOMOLOG 1, MITOCHONDRIAL-RELATED"/>
    <property type="match status" value="1"/>
</dbReference>
<dbReference type="SUPFAM" id="SSF46565">
    <property type="entry name" value="Chaperone J-domain"/>
    <property type="match status" value="1"/>
</dbReference>
<feature type="domain" description="J" evidence="3">
    <location>
        <begin position="329"/>
        <end position="394"/>
    </location>
</feature>
<evidence type="ECO:0000256" key="1">
    <source>
        <dbReference type="ARBA" id="ARBA00023186"/>
    </source>
</evidence>
<dbReference type="CDD" id="cd10747">
    <property type="entry name" value="DnaJ_C"/>
    <property type="match status" value="1"/>
</dbReference>
<dbReference type="Proteomes" id="UP000013827">
    <property type="component" value="Unassembled WGS sequence"/>
</dbReference>
<dbReference type="GeneID" id="17265515"/>
<name>A0A0D3J932_EMIH1</name>
<dbReference type="PaxDb" id="2903-EOD20017"/>
<dbReference type="Gene3D" id="2.60.260.20">
    <property type="entry name" value="Urease metallochaperone UreE, N-terminal domain"/>
    <property type="match status" value="2"/>
</dbReference>
<feature type="compositionally biased region" description="Gly residues" evidence="2">
    <location>
        <begin position="400"/>
        <end position="422"/>
    </location>
</feature>
<protein>
    <recommendedName>
        <fullName evidence="3">J domain-containing protein</fullName>
    </recommendedName>
</protein>
<dbReference type="InterPro" id="IPR018253">
    <property type="entry name" value="DnaJ_domain_CS"/>
</dbReference>
<dbReference type="PANTHER" id="PTHR43096">
    <property type="entry name" value="DNAJ HOMOLOG 1, MITOCHONDRIAL-RELATED"/>
    <property type="match status" value="1"/>
</dbReference>
<dbReference type="GO" id="GO:0005737">
    <property type="term" value="C:cytoplasm"/>
    <property type="evidence" value="ECO:0007669"/>
    <property type="project" value="TreeGrafter"/>
</dbReference>
<dbReference type="InterPro" id="IPR002939">
    <property type="entry name" value="DnaJ_C"/>
</dbReference>
<dbReference type="PROSITE" id="PS00636">
    <property type="entry name" value="DNAJ_1"/>
    <property type="match status" value="1"/>
</dbReference>
<evidence type="ECO:0000313" key="5">
    <source>
        <dbReference type="Proteomes" id="UP000013827"/>
    </source>
</evidence>
<dbReference type="Pfam" id="PF00226">
    <property type="entry name" value="DnaJ"/>
    <property type="match status" value="1"/>
</dbReference>
<dbReference type="GO" id="GO:0051082">
    <property type="term" value="F:unfolded protein binding"/>
    <property type="evidence" value="ECO:0007669"/>
    <property type="project" value="InterPro"/>
</dbReference>
<feature type="region of interest" description="Disordered" evidence="2">
    <location>
        <begin position="603"/>
        <end position="636"/>
    </location>
</feature>
<evidence type="ECO:0000259" key="3">
    <source>
        <dbReference type="PROSITE" id="PS50076"/>
    </source>
</evidence>
<keyword evidence="5" id="KW-1185">Reference proteome</keyword>
<proteinExistence type="predicted"/>
<keyword evidence="1" id="KW-0143">Chaperone</keyword>
<dbReference type="GO" id="GO:0042026">
    <property type="term" value="P:protein refolding"/>
    <property type="evidence" value="ECO:0007669"/>
    <property type="project" value="TreeGrafter"/>
</dbReference>
<organism evidence="4 5">
    <name type="scientific">Emiliania huxleyi (strain CCMP1516)</name>
    <dbReference type="NCBI Taxonomy" id="280463"/>
    <lineage>
        <taxon>Eukaryota</taxon>
        <taxon>Haptista</taxon>
        <taxon>Haptophyta</taxon>
        <taxon>Prymnesiophyceae</taxon>
        <taxon>Isochrysidales</taxon>
        <taxon>Noelaerhabdaceae</taxon>
        <taxon>Emiliania</taxon>
    </lineage>
</organism>
<dbReference type="PROSITE" id="PS50076">
    <property type="entry name" value="DNAJ_2"/>
    <property type="match status" value="1"/>
</dbReference>
<sequence>MKAVAVVVGGACAAYLLYRRSLLAYVHGDARAEGHDEAYAAKPVIIFCSRTVKSADASKYTETFAKFAAEAQGGDYGVRACFSFIDRDKPDTVVQFLWFDTTEGFIKLMKESKPWCDLTDYYSGSAETDIQQFWTGSVTDELKAAAAKVPNVKTGFGSSIRGFIRPPSSPGFKAGAPVIWVSKRKIKDGKMADNIKYWGILSEMQYVNAPGCVATIEVAHFPMTSPSVLYHGLRYVLPTFDSEPWPYSYSFSTPEWMEKIVRYNDGNKAFNQYHWAKGLIGPMPDFAKSLAARARPSPLLSAALLPRGGSSHLLGARTLHATAVSRAQDYYDVLGLPKTASTGEIKRKYYEKAKQYHPDTNKNDPEAAKKFAAATEAYEVLSDGEKRKAYDTYGHAGLGGGGGGGGPGQGFGQGFHPGGGGFQWRSDNPNVDLNDIFEQLFGGQGRRQRGPRRGRDVQTQIVLDLEEVAVGVEKSVSWRTAEGTETAEVPIPAGVDTGMNLCVRGKGEAGAAGPGDLYIEVRLTLAEAVLGGRVVVPTLEGQAAPQLPPGAAALKLPPGTQPGDRRVMEGRGVRANSGRGHQYVHFNVDVPVKPTERQKELIREFGEEQVISDDDRADRRDRDAGRRGGRRGWSFG</sequence>
<dbReference type="eggNOG" id="KOG0715">
    <property type="taxonomic scope" value="Eukaryota"/>
</dbReference>
<dbReference type="PRINTS" id="PR00625">
    <property type="entry name" value="JDOMAIN"/>
</dbReference>
<accession>A0A0D3J932</accession>
<dbReference type="KEGG" id="ehx:EMIHUDRAFT_102029"/>
<dbReference type="HOGENOM" id="CLU_430507_0_0_1"/>
<feature type="compositionally biased region" description="Basic and acidic residues" evidence="2">
    <location>
        <begin position="613"/>
        <end position="626"/>
    </location>
</feature>
<evidence type="ECO:0000313" key="4">
    <source>
        <dbReference type="EnsemblProtists" id="EOD20017"/>
    </source>
</evidence>
<dbReference type="InterPro" id="IPR008971">
    <property type="entry name" value="HSP40/DnaJ_pept-bd"/>
</dbReference>
<reference evidence="4" key="2">
    <citation type="submission" date="2024-10" db="UniProtKB">
        <authorList>
            <consortium name="EnsemblProtists"/>
        </authorList>
    </citation>
    <scope>IDENTIFICATION</scope>
</reference>
<evidence type="ECO:0000256" key="2">
    <source>
        <dbReference type="SAM" id="MobiDB-lite"/>
    </source>
</evidence>
<dbReference type="AlphaFoldDB" id="A0A0D3J932"/>
<reference evidence="5" key="1">
    <citation type="journal article" date="2013" name="Nature">
        <title>Pan genome of the phytoplankton Emiliania underpins its global distribution.</title>
        <authorList>
            <person name="Read B.A."/>
            <person name="Kegel J."/>
            <person name="Klute M.J."/>
            <person name="Kuo A."/>
            <person name="Lefebvre S.C."/>
            <person name="Maumus F."/>
            <person name="Mayer C."/>
            <person name="Miller J."/>
            <person name="Monier A."/>
            <person name="Salamov A."/>
            <person name="Young J."/>
            <person name="Aguilar M."/>
            <person name="Claverie J.M."/>
            <person name="Frickenhaus S."/>
            <person name="Gonzalez K."/>
            <person name="Herman E.K."/>
            <person name="Lin Y.C."/>
            <person name="Napier J."/>
            <person name="Ogata H."/>
            <person name="Sarno A.F."/>
            <person name="Shmutz J."/>
            <person name="Schroeder D."/>
            <person name="de Vargas C."/>
            <person name="Verret F."/>
            <person name="von Dassow P."/>
            <person name="Valentin K."/>
            <person name="Van de Peer Y."/>
            <person name="Wheeler G."/>
            <person name="Dacks J.B."/>
            <person name="Delwiche C.F."/>
            <person name="Dyhrman S.T."/>
            <person name="Glockner G."/>
            <person name="John U."/>
            <person name="Richards T."/>
            <person name="Worden A.Z."/>
            <person name="Zhang X."/>
            <person name="Grigoriev I.V."/>
            <person name="Allen A.E."/>
            <person name="Bidle K."/>
            <person name="Borodovsky M."/>
            <person name="Bowler C."/>
            <person name="Brownlee C."/>
            <person name="Cock J.M."/>
            <person name="Elias M."/>
            <person name="Gladyshev V.N."/>
            <person name="Groth M."/>
            <person name="Guda C."/>
            <person name="Hadaegh A."/>
            <person name="Iglesias-Rodriguez M.D."/>
            <person name="Jenkins J."/>
            <person name="Jones B.M."/>
            <person name="Lawson T."/>
            <person name="Leese F."/>
            <person name="Lindquist E."/>
            <person name="Lobanov A."/>
            <person name="Lomsadze A."/>
            <person name="Malik S.B."/>
            <person name="Marsh M.E."/>
            <person name="Mackinder L."/>
            <person name="Mock T."/>
            <person name="Mueller-Roeber B."/>
            <person name="Pagarete A."/>
            <person name="Parker M."/>
            <person name="Probert I."/>
            <person name="Quesneville H."/>
            <person name="Raines C."/>
            <person name="Rensing S.A."/>
            <person name="Riano-Pachon D.M."/>
            <person name="Richier S."/>
            <person name="Rokitta S."/>
            <person name="Shiraiwa Y."/>
            <person name="Soanes D.M."/>
            <person name="van der Giezen M."/>
            <person name="Wahlund T.M."/>
            <person name="Williams B."/>
            <person name="Wilson W."/>
            <person name="Wolfe G."/>
            <person name="Wurch L.L."/>
        </authorList>
    </citation>
    <scope>NUCLEOTIDE SEQUENCE</scope>
</reference>
<dbReference type="Gene3D" id="1.10.287.110">
    <property type="entry name" value="DnaJ domain"/>
    <property type="match status" value="1"/>
</dbReference>
<dbReference type="InterPro" id="IPR036869">
    <property type="entry name" value="J_dom_sf"/>
</dbReference>
<dbReference type="InterPro" id="IPR001623">
    <property type="entry name" value="DnaJ_domain"/>
</dbReference>
<dbReference type="CDD" id="cd06257">
    <property type="entry name" value="DnaJ"/>
    <property type="match status" value="1"/>
</dbReference>
<feature type="region of interest" description="Disordered" evidence="2">
    <location>
        <begin position="400"/>
        <end position="428"/>
    </location>
</feature>